<reference evidence="3 4" key="1">
    <citation type="submission" date="2020-06" db="EMBL/GenBank/DDBJ databases">
        <title>Actinokineospora xiongansis sp. nov., isolated from soil of Baiyangdian.</title>
        <authorList>
            <person name="Zhang X."/>
        </authorList>
    </citation>
    <scope>NUCLEOTIDE SEQUENCE [LARGE SCALE GENOMIC DNA]</scope>
    <source>
        <strain evidence="3 4">HBU206404</strain>
    </source>
</reference>
<protein>
    <submittedName>
        <fullName evidence="3">DnaJ domain-containing protein</fullName>
    </submittedName>
</protein>
<dbReference type="RefSeq" id="WP_187217765.1">
    <property type="nucleotide sequence ID" value="NZ_JABVED010000001.1"/>
</dbReference>
<dbReference type="PRINTS" id="PR00625">
    <property type="entry name" value="JDOMAIN"/>
</dbReference>
<accession>A0ABR7KZ44</accession>
<evidence type="ECO:0000313" key="4">
    <source>
        <dbReference type="Proteomes" id="UP000734823"/>
    </source>
</evidence>
<dbReference type="SUPFAM" id="SSF46565">
    <property type="entry name" value="Chaperone J-domain"/>
    <property type="match status" value="1"/>
</dbReference>
<dbReference type="InterPro" id="IPR001623">
    <property type="entry name" value="DnaJ_domain"/>
</dbReference>
<feature type="domain" description="J" evidence="2">
    <location>
        <begin position="7"/>
        <end position="68"/>
    </location>
</feature>
<feature type="region of interest" description="Disordered" evidence="1">
    <location>
        <begin position="76"/>
        <end position="98"/>
    </location>
</feature>
<dbReference type="EMBL" id="JABVED010000001">
    <property type="protein sequence ID" value="MBC6445696.1"/>
    <property type="molecule type" value="Genomic_DNA"/>
</dbReference>
<dbReference type="InterPro" id="IPR036869">
    <property type="entry name" value="J_dom_sf"/>
</dbReference>
<comment type="caution">
    <text evidence="3">The sequence shown here is derived from an EMBL/GenBank/DDBJ whole genome shotgun (WGS) entry which is preliminary data.</text>
</comment>
<dbReference type="PROSITE" id="PS50076">
    <property type="entry name" value="DNAJ_2"/>
    <property type="match status" value="1"/>
</dbReference>
<name>A0ABR7KZ44_9PSEU</name>
<evidence type="ECO:0000256" key="1">
    <source>
        <dbReference type="SAM" id="MobiDB-lite"/>
    </source>
</evidence>
<dbReference type="Proteomes" id="UP000734823">
    <property type="component" value="Unassembled WGS sequence"/>
</dbReference>
<proteinExistence type="predicted"/>
<keyword evidence="4" id="KW-1185">Reference proteome</keyword>
<dbReference type="CDD" id="cd06257">
    <property type="entry name" value="DnaJ"/>
    <property type="match status" value="1"/>
</dbReference>
<evidence type="ECO:0000259" key="2">
    <source>
        <dbReference type="PROSITE" id="PS50076"/>
    </source>
</evidence>
<organism evidence="3 4">
    <name type="scientific">Actinokineospora xionganensis</name>
    <dbReference type="NCBI Taxonomy" id="2684470"/>
    <lineage>
        <taxon>Bacteria</taxon>
        <taxon>Bacillati</taxon>
        <taxon>Actinomycetota</taxon>
        <taxon>Actinomycetes</taxon>
        <taxon>Pseudonocardiales</taxon>
        <taxon>Pseudonocardiaceae</taxon>
        <taxon>Actinokineospora</taxon>
    </lineage>
</organism>
<evidence type="ECO:0000313" key="3">
    <source>
        <dbReference type="EMBL" id="MBC6445696.1"/>
    </source>
</evidence>
<dbReference type="Pfam" id="PF00226">
    <property type="entry name" value="DnaJ"/>
    <property type="match status" value="1"/>
</dbReference>
<sequence>MARRDHDPYAVLGVDRDTGHAEVAAAYRALVRELHPDNQHPSDPERLEEVVAAYRTLRARGRADDTPGTRVRVHVRRGAPSPEPALRAGPVRRHGRPG</sequence>
<dbReference type="SMART" id="SM00271">
    <property type="entry name" value="DnaJ"/>
    <property type="match status" value="1"/>
</dbReference>
<dbReference type="Gene3D" id="1.10.287.110">
    <property type="entry name" value="DnaJ domain"/>
    <property type="match status" value="1"/>
</dbReference>
<gene>
    <name evidence="3" type="ORF">GPZ80_00710</name>
</gene>